<gene>
    <name evidence="1" type="ORF">HPB50_002704</name>
</gene>
<dbReference type="Proteomes" id="UP000821845">
    <property type="component" value="Chromosome 1"/>
</dbReference>
<comment type="caution">
    <text evidence="1">The sequence shown here is derived from an EMBL/GenBank/DDBJ whole genome shotgun (WGS) entry which is preliminary data.</text>
</comment>
<organism evidence="1 2">
    <name type="scientific">Hyalomma asiaticum</name>
    <name type="common">Tick</name>
    <dbReference type="NCBI Taxonomy" id="266040"/>
    <lineage>
        <taxon>Eukaryota</taxon>
        <taxon>Metazoa</taxon>
        <taxon>Ecdysozoa</taxon>
        <taxon>Arthropoda</taxon>
        <taxon>Chelicerata</taxon>
        <taxon>Arachnida</taxon>
        <taxon>Acari</taxon>
        <taxon>Parasitiformes</taxon>
        <taxon>Ixodida</taxon>
        <taxon>Ixodoidea</taxon>
        <taxon>Ixodidae</taxon>
        <taxon>Hyalomminae</taxon>
        <taxon>Hyalomma</taxon>
    </lineage>
</organism>
<accession>A0ACB7TDY1</accession>
<evidence type="ECO:0000313" key="2">
    <source>
        <dbReference type="Proteomes" id="UP000821845"/>
    </source>
</evidence>
<name>A0ACB7TDY1_HYAAI</name>
<evidence type="ECO:0000313" key="1">
    <source>
        <dbReference type="EMBL" id="KAH6944331.1"/>
    </source>
</evidence>
<proteinExistence type="predicted"/>
<protein>
    <submittedName>
        <fullName evidence="1">Uncharacterized protein</fullName>
    </submittedName>
</protein>
<reference evidence="1" key="1">
    <citation type="submission" date="2020-05" db="EMBL/GenBank/DDBJ databases">
        <title>Large-scale comparative analyses of tick genomes elucidate their genetic diversity and vector capacities.</title>
        <authorList>
            <person name="Jia N."/>
            <person name="Wang J."/>
            <person name="Shi W."/>
            <person name="Du L."/>
            <person name="Sun Y."/>
            <person name="Zhan W."/>
            <person name="Jiang J."/>
            <person name="Wang Q."/>
            <person name="Zhang B."/>
            <person name="Ji P."/>
            <person name="Sakyi L.B."/>
            <person name="Cui X."/>
            <person name="Yuan T."/>
            <person name="Jiang B."/>
            <person name="Yang W."/>
            <person name="Lam T.T.-Y."/>
            <person name="Chang Q."/>
            <person name="Ding S."/>
            <person name="Wang X."/>
            <person name="Zhu J."/>
            <person name="Ruan X."/>
            <person name="Zhao L."/>
            <person name="Wei J."/>
            <person name="Que T."/>
            <person name="Du C."/>
            <person name="Cheng J."/>
            <person name="Dai P."/>
            <person name="Han X."/>
            <person name="Huang E."/>
            <person name="Gao Y."/>
            <person name="Liu J."/>
            <person name="Shao H."/>
            <person name="Ye R."/>
            <person name="Li L."/>
            <person name="Wei W."/>
            <person name="Wang X."/>
            <person name="Wang C."/>
            <person name="Yang T."/>
            <person name="Huo Q."/>
            <person name="Li W."/>
            <person name="Guo W."/>
            <person name="Chen H."/>
            <person name="Zhou L."/>
            <person name="Ni X."/>
            <person name="Tian J."/>
            <person name="Zhou Y."/>
            <person name="Sheng Y."/>
            <person name="Liu T."/>
            <person name="Pan Y."/>
            <person name="Xia L."/>
            <person name="Li J."/>
            <person name="Zhao F."/>
            <person name="Cao W."/>
        </authorList>
    </citation>
    <scope>NUCLEOTIDE SEQUENCE</scope>
    <source>
        <strain evidence="1">Hyas-2018</strain>
    </source>
</reference>
<keyword evidence="2" id="KW-1185">Reference proteome</keyword>
<dbReference type="EMBL" id="CM023481">
    <property type="protein sequence ID" value="KAH6944331.1"/>
    <property type="molecule type" value="Genomic_DNA"/>
</dbReference>
<sequence length="193" mass="21124">MDVLRGRGNVSGRQGHRTLVVLVNAGNFDGPGPSNFAAQERRKKRREQVVDPGSAVVAASPGDKATPARGIVAEHQAPCRRIVVPRCCLRRWPSQVTLRGRNAHRGAVRIPATQPREVLPCQQRPRVSDQAFEFGPHALASWKTPASSRDYRRRGRLRGVERGVNPGQRTREAAPEPPASSEGPGDPILDFVK</sequence>